<dbReference type="PANTHER" id="PTHR43436:SF2">
    <property type="entry name" value="ARAC_XYLS FAMILY TRANSCRIPTIONAL REGULATOR"/>
    <property type="match status" value="1"/>
</dbReference>
<protein>
    <submittedName>
        <fullName evidence="4">RCS-specific HTH-type transcriptional activator RclR</fullName>
    </submittedName>
</protein>
<dbReference type="SUPFAM" id="SSF46689">
    <property type="entry name" value="Homeodomain-like"/>
    <property type="match status" value="2"/>
</dbReference>
<dbReference type="GO" id="GO:0043565">
    <property type="term" value="F:sequence-specific DNA binding"/>
    <property type="evidence" value="ECO:0007669"/>
    <property type="project" value="InterPro"/>
</dbReference>
<dbReference type="Pfam" id="PF12833">
    <property type="entry name" value="HTH_18"/>
    <property type="match status" value="1"/>
</dbReference>
<dbReference type="InterPro" id="IPR018060">
    <property type="entry name" value="HTH_AraC"/>
</dbReference>
<dbReference type="PROSITE" id="PS01124">
    <property type="entry name" value="HTH_ARAC_FAMILY_2"/>
    <property type="match status" value="1"/>
</dbReference>
<gene>
    <name evidence="4" type="ORF">FX988_00667</name>
</gene>
<dbReference type="RefSeq" id="WP_160178329.1">
    <property type="nucleotide sequence ID" value="NZ_CP047656.1"/>
</dbReference>
<dbReference type="GO" id="GO:0003700">
    <property type="term" value="F:DNA-binding transcription factor activity"/>
    <property type="evidence" value="ECO:0007669"/>
    <property type="project" value="InterPro"/>
</dbReference>
<accession>A0A857JEM3</accession>
<keyword evidence="5" id="KW-1185">Reference proteome</keyword>
<dbReference type="PANTHER" id="PTHR43436">
    <property type="entry name" value="ARAC-FAMILY TRANSCRIPTIONAL REGULATOR"/>
    <property type="match status" value="1"/>
</dbReference>
<dbReference type="Proteomes" id="UP000464524">
    <property type="component" value="Chromosome"/>
</dbReference>
<dbReference type="EMBL" id="CP047656">
    <property type="protein sequence ID" value="QHJ10453.1"/>
    <property type="molecule type" value="Genomic_DNA"/>
</dbReference>
<dbReference type="AlphaFoldDB" id="A0A857JEM3"/>
<feature type="domain" description="HTH araC/xylS-type" evidence="3">
    <location>
        <begin position="199"/>
        <end position="297"/>
    </location>
</feature>
<sequence length="301" mass="33928">MNNLICRALSMASHEGDFATCIPHLSLFRRDSPTPSPMPVIYQPSIYMVLQGAKAAFLGKERYLYDTMHYLVSCVPLPLEGQILQASSDTPYLAARISLDTQMINELLVEMPLEPKPQSLSEHTADALSPASRGIYVSAIHSDIQNTLSRLLDFAQSKVKAHVLGQLALKELIYYVLNDEHGALLRSFACQDRQQYQIANVLQYINRHYALTMDIPSLASKANMSESSFYHHFKAATNTSPIQYIKTVRLHAAKRKMLFEQYNATAAAYEVGYTSTSQFSREYRRLFSVPPAQDARILTRV</sequence>
<name>A0A857JEM3_9ALTE</name>
<dbReference type="Gene3D" id="1.10.10.60">
    <property type="entry name" value="Homeodomain-like"/>
    <property type="match status" value="2"/>
</dbReference>
<proteinExistence type="predicted"/>
<dbReference type="KEGG" id="pmes:FX988_00667"/>
<reference evidence="4 5" key="1">
    <citation type="submission" date="2019-12" db="EMBL/GenBank/DDBJ databases">
        <title>Genome sequencing and assembly of endphytes of Porphyra tenera.</title>
        <authorList>
            <person name="Park J.M."/>
            <person name="Shin R."/>
            <person name="Jo S.H."/>
        </authorList>
    </citation>
    <scope>NUCLEOTIDE SEQUENCE [LARGE SCALE GENOMIC DNA]</scope>
    <source>
        <strain evidence="4 5">GPM4</strain>
    </source>
</reference>
<dbReference type="OrthoDB" id="34150at2"/>
<evidence type="ECO:0000256" key="2">
    <source>
        <dbReference type="ARBA" id="ARBA00023163"/>
    </source>
</evidence>
<organism evidence="4 5">
    <name type="scientific">Paraglaciecola mesophila</name>
    <dbReference type="NCBI Taxonomy" id="197222"/>
    <lineage>
        <taxon>Bacteria</taxon>
        <taxon>Pseudomonadati</taxon>
        <taxon>Pseudomonadota</taxon>
        <taxon>Gammaproteobacteria</taxon>
        <taxon>Alteromonadales</taxon>
        <taxon>Alteromonadaceae</taxon>
        <taxon>Paraglaciecola</taxon>
    </lineage>
</organism>
<evidence type="ECO:0000259" key="3">
    <source>
        <dbReference type="PROSITE" id="PS01124"/>
    </source>
</evidence>
<evidence type="ECO:0000313" key="5">
    <source>
        <dbReference type="Proteomes" id="UP000464524"/>
    </source>
</evidence>
<dbReference type="InterPro" id="IPR009057">
    <property type="entry name" value="Homeodomain-like_sf"/>
</dbReference>
<keyword evidence="1" id="KW-0805">Transcription regulation</keyword>
<dbReference type="Pfam" id="PF06719">
    <property type="entry name" value="AraC_N"/>
    <property type="match status" value="1"/>
</dbReference>
<keyword evidence="2" id="KW-0804">Transcription</keyword>
<evidence type="ECO:0000256" key="1">
    <source>
        <dbReference type="ARBA" id="ARBA00023015"/>
    </source>
</evidence>
<evidence type="ECO:0000313" key="4">
    <source>
        <dbReference type="EMBL" id="QHJ10453.1"/>
    </source>
</evidence>
<dbReference type="SMART" id="SM00342">
    <property type="entry name" value="HTH_ARAC"/>
    <property type="match status" value="1"/>
</dbReference>
<dbReference type="InterPro" id="IPR009594">
    <property type="entry name" value="Tscrpt_reg_HTH_AraC_N"/>
</dbReference>